<comment type="caution">
    <text evidence="2">The sequence shown here is derived from an EMBL/GenBank/DDBJ whole genome shotgun (WGS) entry which is preliminary data.</text>
</comment>
<dbReference type="Gene3D" id="3.40.50.150">
    <property type="entry name" value="Vaccinia Virus protein VP39"/>
    <property type="match status" value="1"/>
</dbReference>
<protein>
    <submittedName>
        <fullName evidence="2">Ubiquinone/menaquinone biosynthesis C-methylase UbiE</fullName>
    </submittedName>
</protein>
<keyword evidence="3" id="KW-1185">Reference proteome</keyword>
<name>A0A7W9BGL0_9SPHN</name>
<dbReference type="CDD" id="cd02440">
    <property type="entry name" value="AdoMet_MTases"/>
    <property type="match status" value="1"/>
</dbReference>
<dbReference type="Proteomes" id="UP000546200">
    <property type="component" value="Unassembled WGS sequence"/>
</dbReference>
<gene>
    <name evidence="2" type="ORF">FHS94_003737</name>
</gene>
<dbReference type="GO" id="GO:0032259">
    <property type="term" value="P:methylation"/>
    <property type="evidence" value="ECO:0007669"/>
    <property type="project" value="UniProtKB-KW"/>
</dbReference>
<feature type="domain" description="Methyltransferase type 11" evidence="1">
    <location>
        <begin position="49"/>
        <end position="134"/>
    </location>
</feature>
<dbReference type="InterPro" id="IPR013216">
    <property type="entry name" value="Methyltransf_11"/>
</dbReference>
<dbReference type="SUPFAM" id="SSF53335">
    <property type="entry name" value="S-adenosyl-L-methionine-dependent methyltransferases"/>
    <property type="match status" value="1"/>
</dbReference>
<dbReference type="PANTHER" id="PTHR43591:SF24">
    <property type="entry name" value="2-METHOXY-6-POLYPRENYL-1,4-BENZOQUINOL METHYLASE, MITOCHONDRIAL"/>
    <property type="match status" value="1"/>
</dbReference>
<accession>A0A7W9BGL0</accession>
<keyword evidence="2" id="KW-0489">Methyltransferase</keyword>
<evidence type="ECO:0000313" key="3">
    <source>
        <dbReference type="Proteomes" id="UP000546200"/>
    </source>
</evidence>
<sequence>MNLDTAPDIETSSDAYARRFAGNAGSMFLARQEELVMQALADQGPVTILDVGGGHGQLSGPLAACGHQVTVLGSAPECAARLSQDKRNAGVTFATGPLDRLPFEDRSFDTVVSIRTMAHVEDWQNFLGELCRVASRSVVIDYPELASSNMLSLATFGLKKRIEGDTRVYRSFRSSTLRQAFAASSFLVTSVDREFLLPMALHRAGKGAAPLRAIERVGRAMGVTRFAGNPGIMRADRR</sequence>
<dbReference type="EMBL" id="JACIJK010000016">
    <property type="protein sequence ID" value="MBB5716865.1"/>
    <property type="molecule type" value="Genomic_DNA"/>
</dbReference>
<organism evidence="2 3">
    <name type="scientific">Sphingomonas aerophila</name>
    <dbReference type="NCBI Taxonomy" id="1344948"/>
    <lineage>
        <taxon>Bacteria</taxon>
        <taxon>Pseudomonadati</taxon>
        <taxon>Pseudomonadota</taxon>
        <taxon>Alphaproteobacteria</taxon>
        <taxon>Sphingomonadales</taxon>
        <taxon>Sphingomonadaceae</taxon>
        <taxon>Sphingomonas</taxon>
    </lineage>
</organism>
<dbReference type="GO" id="GO:0008757">
    <property type="term" value="F:S-adenosylmethionine-dependent methyltransferase activity"/>
    <property type="evidence" value="ECO:0007669"/>
    <property type="project" value="InterPro"/>
</dbReference>
<dbReference type="PANTHER" id="PTHR43591">
    <property type="entry name" value="METHYLTRANSFERASE"/>
    <property type="match status" value="1"/>
</dbReference>
<reference evidence="2 3" key="1">
    <citation type="submission" date="2020-08" db="EMBL/GenBank/DDBJ databases">
        <title>Genomic Encyclopedia of Type Strains, Phase IV (KMG-IV): sequencing the most valuable type-strain genomes for metagenomic binning, comparative biology and taxonomic classification.</title>
        <authorList>
            <person name="Goeker M."/>
        </authorList>
    </citation>
    <scope>NUCLEOTIDE SEQUENCE [LARGE SCALE GENOMIC DNA]</scope>
    <source>
        <strain evidence="2 3">DSM 100044</strain>
    </source>
</reference>
<keyword evidence="2" id="KW-0830">Ubiquinone</keyword>
<evidence type="ECO:0000313" key="2">
    <source>
        <dbReference type="EMBL" id="MBB5716865.1"/>
    </source>
</evidence>
<dbReference type="RefSeq" id="WP_184060503.1">
    <property type="nucleotide sequence ID" value="NZ_JACIJK010000016.1"/>
</dbReference>
<proteinExistence type="predicted"/>
<evidence type="ECO:0000259" key="1">
    <source>
        <dbReference type="Pfam" id="PF08241"/>
    </source>
</evidence>
<dbReference type="AlphaFoldDB" id="A0A7W9BGL0"/>
<keyword evidence="2" id="KW-0808">Transferase</keyword>
<dbReference type="InterPro" id="IPR029063">
    <property type="entry name" value="SAM-dependent_MTases_sf"/>
</dbReference>
<dbReference type="Pfam" id="PF08241">
    <property type="entry name" value="Methyltransf_11"/>
    <property type="match status" value="1"/>
</dbReference>